<evidence type="ECO:0000256" key="3">
    <source>
        <dbReference type="ARBA" id="ARBA00022722"/>
    </source>
</evidence>
<dbReference type="CDD" id="cd16964">
    <property type="entry name" value="YqgF"/>
    <property type="match status" value="1"/>
</dbReference>
<dbReference type="PANTHER" id="PTHR33317">
    <property type="entry name" value="POLYNUCLEOTIDYL TRANSFERASE, RIBONUCLEASE H-LIKE SUPERFAMILY PROTEIN"/>
    <property type="match status" value="1"/>
</dbReference>
<keyword evidence="3 5" id="KW-0540">Nuclease</keyword>
<dbReference type="SUPFAM" id="SSF53098">
    <property type="entry name" value="Ribonuclease H-like"/>
    <property type="match status" value="1"/>
</dbReference>
<dbReference type="InterPro" id="IPR005227">
    <property type="entry name" value="YqgF"/>
</dbReference>
<dbReference type="SMART" id="SM00732">
    <property type="entry name" value="YqgFc"/>
    <property type="match status" value="1"/>
</dbReference>
<dbReference type="NCBIfam" id="TIGR00250">
    <property type="entry name" value="RNAse_H_YqgF"/>
    <property type="match status" value="1"/>
</dbReference>
<protein>
    <recommendedName>
        <fullName evidence="5">Putative pre-16S rRNA nuclease</fullName>
        <ecNumber evidence="5">3.1.-.-</ecNumber>
    </recommendedName>
</protein>
<dbReference type="EC" id="3.1.-.-" evidence="5"/>
<keyword evidence="2 5" id="KW-0690">Ribosome biogenesis</keyword>
<evidence type="ECO:0000256" key="2">
    <source>
        <dbReference type="ARBA" id="ARBA00022517"/>
    </source>
</evidence>
<dbReference type="GO" id="GO:0016788">
    <property type="term" value="F:hydrolase activity, acting on ester bonds"/>
    <property type="evidence" value="ECO:0007669"/>
    <property type="project" value="UniProtKB-UniRule"/>
</dbReference>
<comment type="function">
    <text evidence="5">Could be a nuclease involved in processing of the 5'-end of pre-16S rRNA.</text>
</comment>
<feature type="domain" description="YqgF/RNase H-like" evidence="6">
    <location>
        <begin position="2"/>
        <end position="99"/>
    </location>
</feature>
<dbReference type="InterPro" id="IPR006641">
    <property type="entry name" value="YqgF/RNaseH-like_dom"/>
</dbReference>
<evidence type="ECO:0000256" key="5">
    <source>
        <dbReference type="HAMAP-Rule" id="MF_00651"/>
    </source>
</evidence>
<dbReference type="Pfam" id="PF03652">
    <property type="entry name" value="RuvX"/>
    <property type="match status" value="1"/>
</dbReference>
<dbReference type="PANTHER" id="PTHR33317:SF4">
    <property type="entry name" value="POLYNUCLEOTIDYL TRANSFERASE, RIBONUCLEASE H-LIKE SUPERFAMILY PROTEIN"/>
    <property type="match status" value="1"/>
</dbReference>
<evidence type="ECO:0000313" key="7">
    <source>
        <dbReference type="EMBL" id="HIS36176.1"/>
    </source>
</evidence>
<name>A0A9D1EY90_9BACT</name>
<accession>A0A9D1EY90</accession>
<organism evidence="7 8">
    <name type="scientific">Candidatus Scatousia excrementigallinarum</name>
    <dbReference type="NCBI Taxonomy" id="2840935"/>
    <lineage>
        <taxon>Bacteria</taxon>
        <taxon>Candidatus Scatousia</taxon>
    </lineage>
</organism>
<dbReference type="InterPro" id="IPR012337">
    <property type="entry name" value="RNaseH-like_sf"/>
</dbReference>
<comment type="similarity">
    <text evidence="5">Belongs to the YqgF HJR family.</text>
</comment>
<dbReference type="AlphaFoldDB" id="A0A9D1EY90"/>
<evidence type="ECO:0000256" key="1">
    <source>
        <dbReference type="ARBA" id="ARBA00022490"/>
    </source>
</evidence>
<reference evidence="7" key="2">
    <citation type="journal article" date="2021" name="PeerJ">
        <title>Extensive microbial diversity within the chicken gut microbiome revealed by metagenomics and culture.</title>
        <authorList>
            <person name="Gilroy R."/>
            <person name="Ravi A."/>
            <person name="Getino M."/>
            <person name="Pursley I."/>
            <person name="Horton D.L."/>
            <person name="Alikhan N.F."/>
            <person name="Baker D."/>
            <person name="Gharbi K."/>
            <person name="Hall N."/>
            <person name="Watson M."/>
            <person name="Adriaenssens E.M."/>
            <person name="Foster-Nyarko E."/>
            <person name="Jarju S."/>
            <person name="Secka A."/>
            <person name="Antonio M."/>
            <person name="Oren A."/>
            <person name="Chaudhuri R.R."/>
            <person name="La Ragione R."/>
            <person name="Hildebrand F."/>
            <person name="Pallen M.J."/>
        </authorList>
    </citation>
    <scope>NUCLEOTIDE SEQUENCE</scope>
    <source>
        <strain evidence="7">6276</strain>
    </source>
</reference>
<dbReference type="EMBL" id="DVIU01000121">
    <property type="protein sequence ID" value="HIS36176.1"/>
    <property type="molecule type" value="Genomic_DNA"/>
</dbReference>
<dbReference type="Gene3D" id="3.30.420.140">
    <property type="entry name" value="YqgF/RNase H-like domain"/>
    <property type="match status" value="1"/>
</dbReference>
<evidence type="ECO:0000259" key="6">
    <source>
        <dbReference type="SMART" id="SM00732"/>
    </source>
</evidence>
<dbReference type="InterPro" id="IPR037027">
    <property type="entry name" value="YqgF/RNaseH-like_dom_sf"/>
</dbReference>
<dbReference type="GO" id="GO:0005829">
    <property type="term" value="C:cytosol"/>
    <property type="evidence" value="ECO:0007669"/>
    <property type="project" value="TreeGrafter"/>
</dbReference>
<dbReference type="Proteomes" id="UP000823928">
    <property type="component" value="Unassembled WGS sequence"/>
</dbReference>
<proteinExistence type="inferred from homology"/>
<evidence type="ECO:0000313" key="8">
    <source>
        <dbReference type="Proteomes" id="UP000823928"/>
    </source>
</evidence>
<comment type="subcellular location">
    <subcellularLocation>
        <location evidence="5">Cytoplasm</location>
    </subcellularLocation>
</comment>
<evidence type="ECO:0000256" key="4">
    <source>
        <dbReference type="ARBA" id="ARBA00022801"/>
    </source>
</evidence>
<sequence>MYKVMALDIGTKRIGIALSDYLLMLANGHSFISRQPEDKAVELIEKTAKDNNVKIIVVGVPLNMDGTKGSQADDCINFSKKLTGYEIIYEDERLTSDTAEENLRNKKIDFRKNKGLVDIESACIILEQYLSRKK</sequence>
<keyword evidence="1 5" id="KW-0963">Cytoplasm</keyword>
<dbReference type="GO" id="GO:0000967">
    <property type="term" value="P:rRNA 5'-end processing"/>
    <property type="evidence" value="ECO:0007669"/>
    <property type="project" value="UniProtKB-UniRule"/>
</dbReference>
<dbReference type="GO" id="GO:0004518">
    <property type="term" value="F:nuclease activity"/>
    <property type="evidence" value="ECO:0007669"/>
    <property type="project" value="UniProtKB-KW"/>
</dbReference>
<comment type="caution">
    <text evidence="7">The sequence shown here is derived from an EMBL/GenBank/DDBJ whole genome shotgun (WGS) entry which is preliminary data.</text>
</comment>
<gene>
    <name evidence="7" type="primary">ruvX</name>
    <name evidence="7" type="ORF">IAC10_06050</name>
</gene>
<reference evidence="7" key="1">
    <citation type="submission" date="2020-10" db="EMBL/GenBank/DDBJ databases">
        <authorList>
            <person name="Gilroy R."/>
        </authorList>
    </citation>
    <scope>NUCLEOTIDE SEQUENCE</scope>
    <source>
        <strain evidence="7">6276</strain>
    </source>
</reference>
<keyword evidence="4 5" id="KW-0378">Hydrolase</keyword>
<dbReference type="HAMAP" id="MF_00651">
    <property type="entry name" value="Nuclease_YqgF"/>
    <property type="match status" value="1"/>
</dbReference>